<feature type="compositionally biased region" description="Basic and acidic residues" evidence="1">
    <location>
        <begin position="140"/>
        <end position="153"/>
    </location>
</feature>
<organism evidence="2 3">
    <name type="scientific">Prymnesium parvum</name>
    <name type="common">Toxic golden alga</name>
    <dbReference type="NCBI Taxonomy" id="97485"/>
    <lineage>
        <taxon>Eukaryota</taxon>
        <taxon>Haptista</taxon>
        <taxon>Haptophyta</taxon>
        <taxon>Prymnesiophyceae</taxon>
        <taxon>Prymnesiales</taxon>
        <taxon>Prymnesiaceae</taxon>
        <taxon>Prymnesium</taxon>
    </lineage>
</organism>
<dbReference type="EMBL" id="JBGBPQ010000015">
    <property type="protein sequence ID" value="KAL1510160.1"/>
    <property type="molecule type" value="Genomic_DNA"/>
</dbReference>
<feature type="region of interest" description="Disordered" evidence="1">
    <location>
        <begin position="140"/>
        <end position="170"/>
    </location>
</feature>
<accession>A0AB34J0S6</accession>
<reference evidence="2 3" key="1">
    <citation type="journal article" date="2024" name="Science">
        <title>Giant polyketide synthase enzymes in the biosynthesis of giant marine polyether toxins.</title>
        <authorList>
            <person name="Fallon T.R."/>
            <person name="Shende V.V."/>
            <person name="Wierzbicki I.H."/>
            <person name="Pendleton A.L."/>
            <person name="Watervoot N.F."/>
            <person name="Auber R.P."/>
            <person name="Gonzalez D.J."/>
            <person name="Wisecaver J.H."/>
            <person name="Moore B.S."/>
        </authorList>
    </citation>
    <scope>NUCLEOTIDE SEQUENCE [LARGE SCALE GENOMIC DNA]</scope>
    <source>
        <strain evidence="2 3">12B1</strain>
    </source>
</reference>
<name>A0AB34J0S6_PRYPA</name>
<feature type="region of interest" description="Disordered" evidence="1">
    <location>
        <begin position="26"/>
        <end position="83"/>
    </location>
</feature>
<gene>
    <name evidence="2" type="ORF">AB1Y20_006491</name>
</gene>
<dbReference type="Proteomes" id="UP001515480">
    <property type="component" value="Unassembled WGS sequence"/>
</dbReference>
<sequence>MFDAPKQPASLVDERIFISLMAPLPDKSPEELFSTARSLMEEREHPPPPPAEPADAEAEGPTVDPVERRASHSNLLARADPSVDLEDPALASAEVGAVKTKANEKVHELISGLESGDFGACQFNDKFKKVWPYAQGHYGLEEEPKPESSRDLLKSVNNHPLAKQHGEFSL</sequence>
<comment type="caution">
    <text evidence="2">The sequence shown here is derived from an EMBL/GenBank/DDBJ whole genome shotgun (WGS) entry which is preliminary data.</text>
</comment>
<evidence type="ECO:0000256" key="1">
    <source>
        <dbReference type="SAM" id="MobiDB-lite"/>
    </source>
</evidence>
<dbReference type="AlphaFoldDB" id="A0AB34J0S6"/>
<evidence type="ECO:0000313" key="2">
    <source>
        <dbReference type="EMBL" id="KAL1510160.1"/>
    </source>
</evidence>
<proteinExistence type="predicted"/>
<keyword evidence="3" id="KW-1185">Reference proteome</keyword>
<evidence type="ECO:0000313" key="3">
    <source>
        <dbReference type="Proteomes" id="UP001515480"/>
    </source>
</evidence>
<protein>
    <submittedName>
        <fullName evidence="2">Uncharacterized protein</fullName>
    </submittedName>
</protein>